<protein>
    <recommendedName>
        <fullName evidence="5">Aminoglycoside N(3)-acetyltransferase</fullName>
    </recommendedName>
</protein>
<dbReference type="EMBL" id="BART01032942">
    <property type="protein sequence ID" value="GAH16154.1"/>
    <property type="molecule type" value="Genomic_DNA"/>
</dbReference>
<dbReference type="AlphaFoldDB" id="X1EG85"/>
<keyword evidence="3" id="KW-0012">Acyltransferase</keyword>
<dbReference type="GO" id="GO:0046677">
    <property type="term" value="P:response to antibiotic"/>
    <property type="evidence" value="ECO:0007669"/>
    <property type="project" value="InterPro"/>
</dbReference>
<dbReference type="SUPFAM" id="SSF110710">
    <property type="entry name" value="TTHA0583/YokD-like"/>
    <property type="match status" value="1"/>
</dbReference>
<dbReference type="InterPro" id="IPR003679">
    <property type="entry name" value="Amioglycoside_AcTrfase"/>
</dbReference>
<dbReference type="PANTHER" id="PTHR11104:SF0">
    <property type="entry name" value="SPBETA PROPHAGE-DERIVED AMINOGLYCOSIDE N(3')-ACETYLTRANSFERASE-LIKE PROTEIN YOKD"/>
    <property type="match status" value="1"/>
</dbReference>
<reference evidence="4" key="1">
    <citation type="journal article" date="2014" name="Front. Microbiol.">
        <title>High frequency of phylogenetically diverse reductive dehalogenase-homologous genes in deep subseafloor sedimentary metagenomes.</title>
        <authorList>
            <person name="Kawai M."/>
            <person name="Futagami T."/>
            <person name="Toyoda A."/>
            <person name="Takaki Y."/>
            <person name="Nishi S."/>
            <person name="Hori S."/>
            <person name="Arai W."/>
            <person name="Tsubouchi T."/>
            <person name="Morono Y."/>
            <person name="Uchiyama I."/>
            <person name="Ito T."/>
            <person name="Fujiyama A."/>
            <person name="Inagaki F."/>
            <person name="Takami H."/>
        </authorList>
    </citation>
    <scope>NUCLEOTIDE SEQUENCE</scope>
    <source>
        <strain evidence="4">Expedition CK06-06</strain>
    </source>
</reference>
<keyword evidence="2" id="KW-0808">Transferase</keyword>
<dbReference type="Pfam" id="PF02522">
    <property type="entry name" value="Antibiotic_NAT"/>
    <property type="match status" value="1"/>
</dbReference>
<name>X1EG85_9ZZZZ</name>
<gene>
    <name evidence="4" type="ORF">S01H4_56777</name>
</gene>
<evidence type="ECO:0000256" key="1">
    <source>
        <dbReference type="ARBA" id="ARBA00006383"/>
    </source>
</evidence>
<comment type="caution">
    <text evidence="4">The sequence shown here is derived from an EMBL/GenBank/DDBJ whole genome shotgun (WGS) entry which is preliminary data.</text>
</comment>
<evidence type="ECO:0000313" key="4">
    <source>
        <dbReference type="EMBL" id="GAH16154.1"/>
    </source>
</evidence>
<dbReference type="InterPro" id="IPR028345">
    <property type="entry name" value="Antibiotic_NAT-like"/>
</dbReference>
<proteinExistence type="inferred from homology"/>
<organism evidence="4">
    <name type="scientific">marine sediment metagenome</name>
    <dbReference type="NCBI Taxonomy" id="412755"/>
    <lineage>
        <taxon>unclassified sequences</taxon>
        <taxon>metagenomes</taxon>
        <taxon>ecological metagenomes</taxon>
    </lineage>
</organism>
<sequence length="196" mass="21040">MIFLAEPSHVSRHDIIAGLRELGISAGDGLMVHSSLSSFGYVEGGAQTVIEALQEALTPDGTLLLPSFNHGAAFREGGAGYFDPTETPTTNGAIPDLFWRLPDVRRSLNPSHAFAAWGREARRYTEFHHRTLTLGPESPLGLLLADDGSCLLMGVGYAPNTFHHVVEMSTGAPCLGLRTTAHPVVLPDGRRVEGRT</sequence>
<feature type="non-terminal residue" evidence="4">
    <location>
        <position position="196"/>
    </location>
</feature>
<evidence type="ECO:0000256" key="2">
    <source>
        <dbReference type="ARBA" id="ARBA00022679"/>
    </source>
</evidence>
<comment type="similarity">
    <text evidence="1">Belongs to the antibiotic N-acetyltransferase family.</text>
</comment>
<accession>X1EG85</accession>
<evidence type="ECO:0000256" key="3">
    <source>
        <dbReference type="ARBA" id="ARBA00023315"/>
    </source>
</evidence>
<dbReference type="PANTHER" id="PTHR11104">
    <property type="entry name" value="AMINOGLYCOSIDE N3-ACETYLTRANSFERASE"/>
    <property type="match status" value="1"/>
</dbReference>
<evidence type="ECO:0008006" key="5">
    <source>
        <dbReference type="Google" id="ProtNLM"/>
    </source>
</evidence>
<dbReference type="GO" id="GO:0008080">
    <property type="term" value="F:N-acetyltransferase activity"/>
    <property type="evidence" value="ECO:0007669"/>
    <property type="project" value="InterPro"/>
</dbReference>